<dbReference type="RefSeq" id="XP_025402300.1">
    <property type="nucleotide sequence ID" value="XM_025547439.1"/>
</dbReference>
<keyword evidence="5 9" id="KW-0547">Nucleotide-binding</keyword>
<dbReference type="SMART" id="SM00220">
    <property type="entry name" value="S_TKc"/>
    <property type="match status" value="1"/>
</dbReference>
<evidence type="ECO:0000313" key="14">
    <source>
        <dbReference type="Proteomes" id="UP000247233"/>
    </source>
</evidence>
<dbReference type="GO" id="GO:0005524">
    <property type="term" value="F:ATP binding"/>
    <property type="evidence" value="ECO:0007669"/>
    <property type="project" value="UniProtKB-UniRule"/>
</dbReference>
<evidence type="ECO:0000256" key="1">
    <source>
        <dbReference type="ARBA" id="ARBA00004623"/>
    </source>
</evidence>
<dbReference type="PROSITE" id="PS50006">
    <property type="entry name" value="FHA_DOMAIN"/>
    <property type="match status" value="1"/>
</dbReference>
<dbReference type="PROSITE" id="PS00107">
    <property type="entry name" value="PROTEIN_KINASE_ATP"/>
    <property type="match status" value="1"/>
</dbReference>
<evidence type="ECO:0000256" key="5">
    <source>
        <dbReference type="ARBA" id="ARBA00022741"/>
    </source>
</evidence>
<dbReference type="FunFam" id="2.60.200.20:FF:000065">
    <property type="entry name" value="Serine/threonine-protein kinase RAD53"/>
    <property type="match status" value="1"/>
</dbReference>
<comment type="subcellular location">
    <subcellularLocation>
        <location evidence="1">Preautophagosomal structure membrane</location>
        <topology evidence="1">Peripheral membrane protein</topology>
    </subcellularLocation>
</comment>
<evidence type="ECO:0000256" key="10">
    <source>
        <dbReference type="SAM" id="MobiDB-lite"/>
    </source>
</evidence>
<dbReference type="InterPro" id="IPR008984">
    <property type="entry name" value="SMAD_FHA_dom_sf"/>
</dbReference>
<evidence type="ECO:0000259" key="11">
    <source>
        <dbReference type="PROSITE" id="PS50006"/>
    </source>
</evidence>
<comment type="caution">
    <text evidence="13">The sequence shown here is derived from an EMBL/GenBank/DDBJ whole genome shotgun (WGS) entry which is preliminary data.</text>
</comment>
<dbReference type="SMART" id="SM00240">
    <property type="entry name" value="FHA"/>
    <property type="match status" value="1"/>
</dbReference>
<proteinExistence type="inferred from homology"/>
<feature type="domain" description="FHA" evidence="11">
    <location>
        <begin position="91"/>
        <end position="143"/>
    </location>
</feature>
<feature type="compositionally biased region" description="Polar residues" evidence="10">
    <location>
        <begin position="689"/>
        <end position="711"/>
    </location>
</feature>
<dbReference type="Gene3D" id="1.10.510.10">
    <property type="entry name" value="Transferase(Phosphotransferase) domain 1"/>
    <property type="match status" value="1"/>
</dbReference>
<evidence type="ECO:0000256" key="2">
    <source>
        <dbReference type="ARBA" id="ARBA00005575"/>
    </source>
</evidence>
<evidence type="ECO:0000256" key="3">
    <source>
        <dbReference type="ARBA" id="ARBA00018572"/>
    </source>
</evidence>
<feature type="binding site" evidence="9">
    <location>
        <position position="266"/>
    </location>
    <ligand>
        <name>ATP</name>
        <dbReference type="ChEBI" id="CHEBI:30616"/>
    </ligand>
</feature>
<dbReference type="GO" id="GO:0034045">
    <property type="term" value="C:phagophore assembly site membrane"/>
    <property type="evidence" value="ECO:0007669"/>
    <property type="project" value="UniProtKB-SubCell"/>
</dbReference>
<feature type="region of interest" description="Disordered" evidence="10">
    <location>
        <begin position="800"/>
        <end position="831"/>
    </location>
</feature>
<feature type="region of interest" description="Disordered" evidence="10">
    <location>
        <begin position="689"/>
        <end position="782"/>
    </location>
</feature>
<evidence type="ECO:0000259" key="12">
    <source>
        <dbReference type="PROSITE" id="PS50011"/>
    </source>
</evidence>
<dbReference type="SUPFAM" id="SSF49879">
    <property type="entry name" value="SMAD/FHA domain"/>
    <property type="match status" value="1"/>
</dbReference>
<dbReference type="Pfam" id="PF00498">
    <property type="entry name" value="FHA"/>
    <property type="match status" value="1"/>
</dbReference>
<evidence type="ECO:0000256" key="4">
    <source>
        <dbReference type="ARBA" id="ARBA00019599"/>
    </source>
</evidence>
<dbReference type="VEuPathDB" id="FungiDB:BO70DRAFT_418115"/>
<organism evidence="13 14">
    <name type="scientific">Aspergillus heteromorphus CBS 117.55</name>
    <dbReference type="NCBI Taxonomy" id="1448321"/>
    <lineage>
        <taxon>Eukaryota</taxon>
        <taxon>Fungi</taxon>
        <taxon>Dikarya</taxon>
        <taxon>Ascomycota</taxon>
        <taxon>Pezizomycotina</taxon>
        <taxon>Eurotiomycetes</taxon>
        <taxon>Eurotiomycetidae</taxon>
        <taxon>Eurotiales</taxon>
        <taxon>Aspergillaceae</taxon>
        <taxon>Aspergillus</taxon>
        <taxon>Aspergillus subgen. Circumdati</taxon>
    </lineage>
</organism>
<dbReference type="AlphaFoldDB" id="A0A317WRN2"/>
<dbReference type="STRING" id="1448321.A0A317WRN2"/>
<dbReference type="FunFam" id="1.10.510.10:FF:000861">
    <property type="entry name" value="Serine/threonine-protein kinase RAD53"/>
    <property type="match status" value="1"/>
</dbReference>
<gene>
    <name evidence="13" type="ORF">BO70DRAFT_418115</name>
</gene>
<keyword evidence="6 9" id="KW-0067">ATP-binding</keyword>
<feature type="compositionally biased region" description="Basic and acidic residues" evidence="10">
    <location>
        <begin position="758"/>
        <end position="773"/>
    </location>
</feature>
<feature type="compositionally biased region" description="Low complexity" evidence="10">
    <location>
        <begin position="712"/>
        <end position="734"/>
    </location>
</feature>
<dbReference type="InterPro" id="IPR045269">
    <property type="entry name" value="Atg1-like"/>
</dbReference>
<protein>
    <recommendedName>
        <fullName evidence="3">Serine/threonine-protein kinase ATG1</fullName>
    </recommendedName>
    <alternativeName>
        <fullName evidence="8">Autophagy-related protein 1</fullName>
    </alternativeName>
    <alternativeName>
        <fullName evidence="4">Serine/threonine-protein kinase atg1</fullName>
    </alternativeName>
</protein>
<evidence type="ECO:0000313" key="13">
    <source>
        <dbReference type="EMBL" id="PWY89113.1"/>
    </source>
</evidence>
<dbReference type="InterPro" id="IPR011009">
    <property type="entry name" value="Kinase-like_dom_sf"/>
</dbReference>
<dbReference type="InterPro" id="IPR000253">
    <property type="entry name" value="FHA_dom"/>
</dbReference>
<feature type="region of interest" description="Disordered" evidence="10">
    <location>
        <begin position="1"/>
        <end position="23"/>
    </location>
</feature>
<dbReference type="PANTHER" id="PTHR24348">
    <property type="entry name" value="SERINE/THREONINE-PROTEIN KINASE UNC-51-RELATED"/>
    <property type="match status" value="1"/>
</dbReference>
<feature type="compositionally biased region" description="Polar residues" evidence="10">
    <location>
        <begin position="1"/>
        <end position="11"/>
    </location>
</feature>
<dbReference type="PROSITE" id="PS00108">
    <property type="entry name" value="PROTEIN_KINASE_ST"/>
    <property type="match status" value="1"/>
</dbReference>
<dbReference type="Gene3D" id="3.30.200.20">
    <property type="entry name" value="Phosphorylase Kinase, domain 1"/>
    <property type="match status" value="1"/>
</dbReference>
<accession>A0A317WRN2</accession>
<dbReference type="OrthoDB" id="504170at2759"/>
<name>A0A317WRN2_9EURO</name>
<evidence type="ECO:0000256" key="6">
    <source>
        <dbReference type="ARBA" id="ARBA00022840"/>
    </source>
</evidence>
<dbReference type="Proteomes" id="UP000247233">
    <property type="component" value="Unassembled WGS sequence"/>
</dbReference>
<reference evidence="13 14" key="1">
    <citation type="submission" date="2016-12" db="EMBL/GenBank/DDBJ databases">
        <title>The genomes of Aspergillus section Nigri reveals drivers in fungal speciation.</title>
        <authorList>
            <consortium name="DOE Joint Genome Institute"/>
            <person name="Vesth T.C."/>
            <person name="Nybo J."/>
            <person name="Theobald S."/>
            <person name="Brandl J."/>
            <person name="Frisvad J.C."/>
            <person name="Nielsen K.F."/>
            <person name="Lyhne E.K."/>
            <person name="Kogle M.E."/>
            <person name="Kuo A."/>
            <person name="Riley R."/>
            <person name="Clum A."/>
            <person name="Nolan M."/>
            <person name="Lipzen A."/>
            <person name="Salamov A."/>
            <person name="Henrissat B."/>
            <person name="Wiebenga A."/>
            <person name="De Vries R.P."/>
            <person name="Grigoriev I.V."/>
            <person name="Mortensen U.H."/>
            <person name="Andersen M.R."/>
            <person name="Baker S.E."/>
        </authorList>
    </citation>
    <scope>NUCLEOTIDE SEQUENCE [LARGE SCALE GENOMIC DNA]</scope>
    <source>
        <strain evidence="13 14">CBS 117.55</strain>
    </source>
</reference>
<dbReference type="FunFam" id="3.30.200.20:FF:000470">
    <property type="entry name" value="Serine/threonine-protein kinase RAD53"/>
    <property type="match status" value="1"/>
</dbReference>
<dbReference type="EMBL" id="MSFL01000004">
    <property type="protein sequence ID" value="PWY89113.1"/>
    <property type="molecule type" value="Genomic_DNA"/>
</dbReference>
<dbReference type="PROSITE" id="PS50011">
    <property type="entry name" value="PROTEIN_KINASE_DOM"/>
    <property type="match status" value="1"/>
</dbReference>
<keyword evidence="14" id="KW-1185">Reference proteome</keyword>
<dbReference type="GO" id="GO:0010506">
    <property type="term" value="P:regulation of autophagy"/>
    <property type="evidence" value="ECO:0007669"/>
    <property type="project" value="InterPro"/>
</dbReference>
<keyword evidence="7" id="KW-0072">Autophagy</keyword>
<dbReference type="GO" id="GO:0004674">
    <property type="term" value="F:protein serine/threonine kinase activity"/>
    <property type="evidence" value="ECO:0007669"/>
    <property type="project" value="InterPro"/>
</dbReference>
<evidence type="ECO:0000256" key="9">
    <source>
        <dbReference type="PROSITE-ProRule" id="PRU10141"/>
    </source>
</evidence>
<evidence type="ECO:0000256" key="8">
    <source>
        <dbReference type="ARBA" id="ARBA00030237"/>
    </source>
</evidence>
<dbReference type="InterPro" id="IPR008271">
    <property type="entry name" value="Ser/Thr_kinase_AS"/>
</dbReference>
<keyword evidence="13" id="KW-0808">Transferase</keyword>
<keyword evidence="13" id="KW-0418">Kinase</keyword>
<feature type="domain" description="Protein kinase" evidence="12">
    <location>
        <begin position="237"/>
        <end position="520"/>
    </location>
</feature>
<dbReference type="Gene3D" id="2.60.200.20">
    <property type="match status" value="1"/>
</dbReference>
<evidence type="ECO:0000256" key="7">
    <source>
        <dbReference type="ARBA" id="ARBA00023006"/>
    </source>
</evidence>
<dbReference type="Pfam" id="PF00069">
    <property type="entry name" value="Pkinase"/>
    <property type="match status" value="1"/>
</dbReference>
<sequence>MEATQESTQPCTDPRRMGRNNSGLHDDDMTDIICILHPNSPAAHDAVAATARVAPQHILQKDELEYEWSDTAALDFALRLSSQVRSASGGFCFGRHVARCDLIAPDNSKRISNQHFRIHLTHDGILMLEDTSTNGTVVDNCALRKILQNNSRMLVNGSVIQVPNGDQPSEEVRFIVRLPSREGFAMQYTENMLRYFEQIEKQRTGEAQAKLRANAAANLQLPQPNTFGMHWTGGSTYNVTGQIGKGAFATVYKLATKQHGAVYAAKELDKRRFMKHGILDKKVDNEMKIMRDLKHPNIVQYVDHHEHERWIYIIMEYVPGGELSTYLHSHGKIREDMVRPMARQIVHALHYLHKRKITHRDIKPDNILISSLEPLRVKLSDFGLSKVVQEETFLRTFCGTLLYCAPEVYPEYDTYRRGEVRKRRRLGDPPPKTSPYDQSVDMWSFGAVLFHLLAGVPPYAPRGEDRGAQMLRIIMSEDPDWDALRSAGVSEAGIDFVARLLNRDPQSRPNEKACFQHPWISEINDVDEYDDDPNSELPCELSDIGEDLEDELDASQLSLNDKIGAKAVAEEDSDVAQSKKIKLDPPAEILYPALPSFESFSAVQPVAQSTPRRLFGEITPSILRSSHALGGNVDAFEGDDFSIHDFISSAGESMISDGNSLNSILSLPDNPVAGSAPSLMGAENLVGQLNMNSWHPGTSSNPPQRATTPGLPSSEAAAVPEKEAPAAPQQPQQPHIDDDTPKASKFNRRIELPVPDTASERSSPDDTTGKGDDLPAEPEPAPGEIFDIELMNTIDAKTGQQLPDLPARTDDRASAEPVPDPIPLQIPKTVPQPGQTLPLLGKLTSISGSIFDLTIPLETRMTSWGRGPQATICYPEPMDTRIPAYALEVTFWAPAIETKIAAGQDWMKVPGVMAILSTKTRKCIWVNDTELRRGPESDNGREGFHFGKLYNGDIITVYQHRNKFLRFVCEFYHGDSARPRPEEEKGFTVRKVLMSKDTTVNRQPVRKALGGKR</sequence>
<dbReference type="SUPFAM" id="SSF56112">
    <property type="entry name" value="Protein kinase-like (PK-like)"/>
    <property type="match status" value="1"/>
</dbReference>
<dbReference type="InterPro" id="IPR000719">
    <property type="entry name" value="Prot_kinase_dom"/>
</dbReference>
<comment type="similarity">
    <text evidence="2">Belongs to the protein kinase superfamily. CAMK Ser/Thr protein kinase family. CHEK2 subfamily.</text>
</comment>
<dbReference type="InterPro" id="IPR017441">
    <property type="entry name" value="Protein_kinase_ATP_BS"/>
</dbReference>
<dbReference type="GeneID" id="37069676"/>
<dbReference type="GO" id="GO:0006914">
    <property type="term" value="P:autophagy"/>
    <property type="evidence" value="ECO:0007669"/>
    <property type="project" value="UniProtKB-KW"/>
</dbReference>